<protein>
    <submittedName>
        <fullName evidence="1">Uncharacterized protein</fullName>
    </submittedName>
</protein>
<dbReference type="EMBL" id="JYHA01000061">
    <property type="protein sequence ID" value="KKB96530.1"/>
    <property type="molecule type" value="Genomic_DNA"/>
</dbReference>
<keyword evidence="2" id="KW-1185">Reference proteome</keyword>
<dbReference type="AlphaFoldDB" id="A0A0F5MP14"/>
<reference evidence="1 2" key="1">
    <citation type="submission" date="2015-02" db="EMBL/GenBank/DDBJ databases">
        <title>Single cell genomics of a rare environmental alphaproteobacterium provides unique insights into Rickettsiaceae evolution.</title>
        <authorList>
            <person name="Martijn J."/>
            <person name="Schulz F."/>
            <person name="Zaremba-Niedzwiedzka K."/>
            <person name="Viklund J."/>
            <person name="Stepanauskas R."/>
            <person name="Andersson S.G.E."/>
            <person name="Horn M."/>
            <person name="Guy L."/>
            <person name="Ettema T.J.G."/>
        </authorList>
    </citation>
    <scope>NUCLEOTIDE SEQUENCE [LARGE SCALE GENOMIC DNA]</scope>
    <source>
        <strain evidence="1 2">SCGC AAA041-L04</strain>
    </source>
</reference>
<gene>
    <name evidence="1" type="ORF">SZ25_00382</name>
</gene>
<sequence>MICEQYNSRILYYNMMKEYIENKITALNFKNEYLDHQSEDAEYSNPYFNVFKIKLSNKDLFDKKNSDLLHEVEDTINAMEFSNKYCKQRHKDMNEAEKNGYTHDVYEEKMKALKNHEKEFQEKYSDVLYEEGISAINNYEQGAKELNIKGELFFMGIMNFIDIHAMEFTPRDSEGFNPKFDIDEKGLRIRIKNAFDVLERNKDRWT</sequence>
<evidence type="ECO:0000313" key="1">
    <source>
        <dbReference type="EMBL" id="KKB96530.1"/>
    </source>
</evidence>
<organism evidence="1 2">
    <name type="scientific">Candidatus Arcanibacter lacustris</name>
    <dbReference type="NCBI Taxonomy" id="1607817"/>
    <lineage>
        <taxon>Bacteria</taxon>
        <taxon>Pseudomonadati</taxon>
        <taxon>Pseudomonadota</taxon>
        <taxon>Alphaproteobacteria</taxon>
        <taxon>Rickettsiales</taxon>
        <taxon>Candidatus Arcanibacter</taxon>
    </lineage>
</organism>
<proteinExistence type="predicted"/>
<comment type="caution">
    <text evidence="1">The sequence shown here is derived from an EMBL/GenBank/DDBJ whole genome shotgun (WGS) entry which is preliminary data.</text>
</comment>
<accession>A0A0F5MP14</accession>
<name>A0A0F5MP14_9RICK</name>
<evidence type="ECO:0000313" key="2">
    <source>
        <dbReference type="Proteomes" id="UP000033358"/>
    </source>
</evidence>
<dbReference type="Proteomes" id="UP000033358">
    <property type="component" value="Unassembled WGS sequence"/>
</dbReference>